<feature type="domain" description="3-keto-alpha-glucoside-1,2-lyase/3-keto-2-hydroxy-glucal hydratase" evidence="1">
    <location>
        <begin position="49"/>
        <end position="231"/>
    </location>
</feature>
<name>A0ABV5CH03_9SPHI</name>
<sequence length="463" mass="50684">MLKRKNYLGLLGVGIGLWTLSAGFSAHEYASDPITLQDLSAFNDPGKSWQIAGNVYSDISEKNALSVTSGSGILANSPSRRVKGEDLFTKAELGDIELELDYLLPSNGNSGIYLQGRYEIQLFDSWQEDHITSASNGGVYKVAPPRVNASKAPGLWQNVKIGFQAPRFDASGNKTENARLLYVVLNGVLVQENLELAGPTQGAVSQDEVAKAPLRIQGDHGAVAFRNISIKELDVKEQAKQNNNAKDPILLDAPVTTILRSFMNLDNGEKSVHAVSVGSPEDVHYTYDMDYGALVQVWRGDFLNTTPMWDGRGNGTSVPRGTVQRFGKPALSLAKLADKQSAWPVDTAGTQFRQKGYAVNSDNQPTFKYLIYGTEVDDFIQARTDGKGFNRTIRVVNADGLSLRLATASKIEETSRGSYIIGDKEYYLNLKDAKSNKAYIRDINGTQELIVPVQGEISYTILF</sequence>
<organism evidence="2 3">
    <name type="scientific">Albibacterium profundi</name>
    <dbReference type="NCBI Taxonomy" id="3134906"/>
    <lineage>
        <taxon>Bacteria</taxon>
        <taxon>Pseudomonadati</taxon>
        <taxon>Bacteroidota</taxon>
        <taxon>Sphingobacteriia</taxon>
        <taxon>Sphingobacteriales</taxon>
        <taxon>Sphingobacteriaceae</taxon>
        <taxon>Albibacterium</taxon>
    </lineage>
</organism>
<dbReference type="Proteomes" id="UP001580928">
    <property type="component" value="Unassembled WGS sequence"/>
</dbReference>
<dbReference type="EMBL" id="JBBVGT010000003">
    <property type="protein sequence ID" value="MFB5946841.1"/>
    <property type="molecule type" value="Genomic_DNA"/>
</dbReference>
<evidence type="ECO:0000313" key="3">
    <source>
        <dbReference type="Proteomes" id="UP001580928"/>
    </source>
</evidence>
<reference evidence="2 3" key="1">
    <citation type="submission" date="2024-04" db="EMBL/GenBank/DDBJ databases">
        <title>Albibacterium profundi sp. nov., isolated from sediment of the Challenger Deep of Mariana Trench.</title>
        <authorList>
            <person name="Wang Y."/>
        </authorList>
    </citation>
    <scope>NUCLEOTIDE SEQUENCE [LARGE SCALE GENOMIC DNA]</scope>
    <source>
        <strain evidence="2 3">RHL897</strain>
    </source>
</reference>
<keyword evidence="3" id="KW-1185">Reference proteome</keyword>
<dbReference type="Gene3D" id="2.60.120.560">
    <property type="entry name" value="Exo-inulinase, domain 1"/>
    <property type="match status" value="1"/>
</dbReference>
<dbReference type="RefSeq" id="WP_375558370.1">
    <property type="nucleotide sequence ID" value="NZ_JBBVGT010000003.1"/>
</dbReference>
<accession>A0ABV5CH03</accession>
<dbReference type="InterPro" id="IPR010496">
    <property type="entry name" value="AL/BT2_dom"/>
</dbReference>
<protein>
    <submittedName>
        <fullName evidence="2">DUF1080 domain-containing protein</fullName>
    </submittedName>
</protein>
<gene>
    <name evidence="2" type="ORF">WKR92_13485</name>
</gene>
<evidence type="ECO:0000259" key="1">
    <source>
        <dbReference type="Pfam" id="PF06439"/>
    </source>
</evidence>
<proteinExistence type="predicted"/>
<comment type="caution">
    <text evidence="2">The sequence shown here is derived from an EMBL/GenBank/DDBJ whole genome shotgun (WGS) entry which is preliminary data.</text>
</comment>
<dbReference type="Pfam" id="PF06439">
    <property type="entry name" value="3keto-disac_hyd"/>
    <property type="match status" value="1"/>
</dbReference>
<evidence type="ECO:0000313" key="2">
    <source>
        <dbReference type="EMBL" id="MFB5946841.1"/>
    </source>
</evidence>